<evidence type="ECO:0000313" key="2">
    <source>
        <dbReference type="Proteomes" id="UP000683925"/>
    </source>
</evidence>
<comment type="caution">
    <text evidence="1">The sequence shown here is derived from an EMBL/GenBank/DDBJ whole genome shotgun (WGS) entry which is preliminary data.</text>
</comment>
<dbReference type="EMBL" id="CAJJDP010000065">
    <property type="protein sequence ID" value="CAD8176232.1"/>
    <property type="molecule type" value="Genomic_DNA"/>
</dbReference>
<keyword evidence="2" id="KW-1185">Reference proteome</keyword>
<sequence>MKPQKSIIKELKTYEHNLFKSNKEHKKININDFPNLSRKPIEWMDCDQFIKLRQFKCDKRLAINLCQQYKIHRSDQKFFDTIQNVNVENEEYKKIQNCTSFLLRQIRQNQQKKQKLRMDYQESQFDSKMSSILDHSFSQFQRSLDKHIEIKNDIQHTFNLKQLTKEQLLRKLQSLNKGLKENIQTENIQSNESFQKISLPTTFISIHPTLTDKKYSKAQTPTSQLQTQRDTKSNFTRTFVKWQLNSKSNRSLQQIKKIRDDQGKFKPSLSKDLHSLRNIGTLTDIVQVSVKHKSKRHKTNHSIIKQISSNG</sequence>
<dbReference type="OrthoDB" id="10297721at2759"/>
<dbReference type="Proteomes" id="UP000683925">
    <property type="component" value="Unassembled WGS sequence"/>
</dbReference>
<proteinExistence type="predicted"/>
<name>A0A8S1VL22_PAROT</name>
<accession>A0A8S1VL22</accession>
<dbReference type="AlphaFoldDB" id="A0A8S1VL22"/>
<protein>
    <submittedName>
        <fullName evidence="1">Uncharacterized protein</fullName>
    </submittedName>
</protein>
<reference evidence="1" key="1">
    <citation type="submission" date="2021-01" db="EMBL/GenBank/DDBJ databases">
        <authorList>
            <consortium name="Genoscope - CEA"/>
            <person name="William W."/>
        </authorList>
    </citation>
    <scope>NUCLEOTIDE SEQUENCE</scope>
</reference>
<gene>
    <name evidence="1" type="ORF">POCTA_138.1.T0660285</name>
</gene>
<dbReference type="OMA" id="QFKCDKR"/>
<organism evidence="1 2">
    <name type="scientific">Paramecium octaurelia</name>
    <dbReference type="NCBI Taxonomy" id="43137"/>
    <lineage>
        <taxon>Eukaryota</taxon>
        <taxon>Sar</taxon>
        <taxon>Alveolata</taxon>
        <taxon>Ciliophora</taxon>
        <taxon>Intramacronucleata</taxon>
        <taxon>Oligohymenophorea</taxon>
        <taxon>Peniculida</taxon>
        <taxon>Parameciidae</taxon>
        <taxon>Paramecium</taxon>
    </lineage>
</organism>
<evidence type="ECO:0000313" key="1">
    <source>
        <dbReference type="EMBL" id="CAD8176232.1"/>
    </source>
</evidence>